<feature type="transmembrane region" description="Helical" evidence="7">
    <location>
        <begin position="305"/>
        <end position="331"/>
    </location>
</feature>
<dbReference type="RefSeq" id="WP_343338395.1">
    <property type="nucleotide sequence ID" value="NZ_CP154622.1"/>
</dbReference>
<dbReference type="Pfam" id="PF02687">
    <property type="entry name" value="FtsX"/>
    <property type="match status" value="2"/>
</dbReference>
<feature type="transmembrane region" description="Helical" evidence="7">
    <location>
        <begin position="727"/>
        <end position="750"/>
    </location>
</feature>
<proteinExistence type="inferred from homology"/>
<feature type="domain" description="ABC3 transporter permease C-terminal" evidence="8">
    <location>
        <begin position="255"/>
        <end position="375"/>
    </location>
</feature>
<keyword evidence="5 7" id="KW-0472">Membrane</keyword>
<keyword evidence="4 7" id="KW-1133">Transmembrane helix</keyword>
<reference evidence="9 10" key="1">
    <citation type="submission" date="2024-04" db="EMBL/GenBank/DDBJ databases">
        <title>Isolation and characterization of novel acetogenic strains of the genera Terrisporobacter and Acetoanaerobium.</title>
        <authorList>
            <person name="Boeer T."/>
            <person name="Schueler M.A."/>
            <person name="Lueschen A."/>
            <person name="Eysell L."/>
            <person name="Droege J."/>
            <person name="Heinemann M."/>
            <person name="Engelhardt L."/>
            <person name="Basen M."/>
            <person name="Daniel R."/>
        </authorList>
    </citation>
    <scope>NUCLEOTIDE SEQUENCE [LARGE SCALE GENOMIC DNA]</scope>
    <source>
        <strain evidence="9 10">ELB</strain>
    </source>
</reference>
<feature type="transmembrane region" description="Helical" evidence="7">
    <location>
        <begin position="21"/>
        <end position="42"/>
    </location>
</feature>
<organism evidence="9 10">
    <name type="scientific">Terrisporobacter petrolearius</name>
    <dbReference type="NCBI Taxonomy" id="1460447"/>
    <lineage>
        <taxon>Bacteria</taxon>
        <taxon>Bacillati</taxon>
        <taxon>Bacillota</taxon>
        <taxon>Clostridia</taxon>
        <taxon>Peptostreptococcales</taxon>
        <taxon>Peptostreptococcaceae</taxon>
        <taxon>Terrisporobacter</taxon>
    </lineage>
</organism>
<feature type="transmembrane region" description="Helical" evidence="7">
    <location>
        <begin position="419"/>
        <end position="439"/>
    </location>
</feature>
<evidence type="ECO:0000256" key="3">
    <source>
        <dbReference type="ARBA" id="ARBA00022692"/>
    </source>
</evidence>
<feature type="transmembrane region" description="Helical" evidence="7">
    <location>
        <begin position="824"/>
        <end position="844"/>
    </location>
</feature>
<dbReference type="PANTHER" id="PTHR30572">
    <property type="entry name" value="MEMBRANE COMPONENT OF TRANSPORTER-RELATED"/>
    <property type="match status" value="1"/>
</dbReference>
<keyword evidence="3 7" id="KW-0812">Transmembrane</keyword>
<evidence type="ECO:0000256" key="7">
    <source>
        <dbReference type="SAM" id="Phobius"/>
    </source>
</evidence>
<dbReference type="InterPro" id="IPR050250">
    <property type="entry name" value="Macrolide_Exporter_MacB"/>
</dbReference>
<keyword evidence="2" id="KW-1003">Cell membrane</keyword>
<protein>
    <recommendedName>
        <fullName evidence="8">ABC3 transporter permease C-terminal domain-containing protein</fullName>
    </recommendedName>
</protein>
<dbReference type="EMBL" id="CP154622">
    <property type="protein sequence ID" value="XAM40242.1"/>
    <property type="molecule type" value="Genomic_DNA"/>
</dbReference>
<evidence type="ECO:0000313" key="10">
    <source>
        <dbReference type="Proteomes" id="UP001477947"/>
    </source>
</evidence>
<dbReference type="Proteomes" id="UP001477947">
    <property type="component" value="Chromosome"/>
</dbReference>
<gene>
    <name evidence="9" type="ORF">TPELB_05440</name>
</gene>
<evidence type="ECO:0000313" key="9">
    <source>
        <dbReference type="EMBL" id="XAM40242.1"/>
    </source>
</evidence>
<feature type="transmembrane region" description="Helical" evidence="7">
    <location>
        <begin position="789"/>
        <end position="812"/>
    </location>
</feature>
<evidence type="ECO:0000259" key="8">
    <source>
        <dbReference type="Pfam" id="PF02687"/>
    </source>
</evidence>
<comment type="subcellular location">
    <subcellularLocation>
        <location evidence="1">Cell membrane</location>
        <topology evidence="1">Multi-pass membrane protein</topology>
    </subcellularLocation>
</comment>
<dbReference type="InterPro" id="IPR003838">
    <property type="entry name" value="ABC3_permease_C"/>
</dbReference>
<dbReference type="PANTHER" id="PTHR30572:SF4">
    <property type="entry name" value="ABC TRANSPORTER PERMEASE YTRF"/>
    <property type="match status" value="1"/>
</dbReference>
<evidence type="ECO:0000256" key="5">
    <source>
        <dbReference type="ARBA" id="ARBA00023136"/>
    </source>
</evidence>
<evidence type="ECO:0000256" key="4">
    <source>
        <dbReference type="ARBA" id="ARBA00022989"/>
    </source>
</evidence>
<accession>A0ABZ3F8X4</accession>
<name>A0ABZ3F8X4_9FIRM</name>
<keyword evidence="10" id="KW-1185">Reference proteome</keyword>
<sequence>MNEIKRYEHIVNKQFKVNKKRNLSTISGIILSIILFTIVSYIQTYYKDVNILDAKNRSGNYEAVLRDLSSEDIHNLKNNILVDKVGLYTEMYNSTIDIGDKEKNIKVYSVDNVILDEMFYPSIKVTEGRLPQDNKEIIIDNVGKYSLHKTVGDTLKLGKENYKIVGTYDKTNSKEPYTIEILTCFNEKKNLKNVNAVFNVASKNHKVKTIRKVVYDLGIDVESKLLLNNLLLYYYGEGSPQDDSIFNDQKGVEIILYLSIFILTVLMTYGSINISMKERIEQFFILRCIGAAPIKIRVLIIRESLFLAALSIIPGIVLGQLICFFISSVIFKKIFITTIPYKIYPNVVGIVAFLSILSIVVSTIIPVIKIGRISPIEGIQNGGEINSTVKKRSAKIFNKILGYNGVLAYKNIRGNNRNFLITTITSITILTIFITFSGYSNTLLKEYNKEKNNAKDVSLEINLKYKDTYDDVFNELEKYKKEINDLGVTKDIFPQVEYCLSVIFENVQFNKYIKEKDYKNDIINKNVNINGKLCAYSDRIILLVMEDNLLKKVLTESQRKDLSLDDFKENGILISDTMLSKNFINVERVPLFNLNKNEKFTAKIQGKTYEENYKNIYTKSKELINNGSNIKFKYLGSINIEEMLEDYGFSGMTTLITSKDFYTNNKDLFVRNSREMPIESERIIFTMDLNENINREDGLRVIENYTNNIEGNYIDNKSKNLVVENNILVSSSMIYLVLFLTIIVGGLNLINNKYINIKLRSKEIGTLLAIGINKKNLKKIFMLEGIMQWFISTVISLFLSYTILIILHNILIYNGQITMMKMPILATIIGCVILLIINVLGSYLPIRKLEYTNTTELIRNKE</sequence>
<feature type="transmembrane region" description="Helical" evidence="7">
    <location>
        <begin position="254"/>
        <end position="272"/>
    </location>
</feature>
<comment type="similarity">
    <text evidence="6">Belongs to the ABC-4 integral membrane protein family.</text>
</comment>
<evidence type="ECO:0000256" key="2">
    <source>
        <dbReference type="ARBA" id="ARBA00022475"/>
    </source>
</evidence>
<evidence type="ECO:0000256" key="1">
    <source>
        <dbReference type="ARBA" id="ARBA00004651"/>
    </source>
</evidence>
<feature type="domain" description="ABC3 transporter permease C-terminal" evidence="8">
    <location>
        <begin position="736"/>
        <end position="849"/>
    </location>
</feature>
<evidence type="ECO:0000256" key="6">
    <source>
        <dbReference type="ARBA" id="ARBA00038076"/>
    </source>
</evidence>
<feature type="transmembrane region" description="Helical" evidence="7">
    <location>
        <begin position="343"/>
        <end position="368"/>
    </location>
</feature>